<protein>
    <submittedName>
        <fullName evidence="2">Class I SAM-dependent methyltransferase</fullName>
    </submittedName>
</protein>
<accession>A0ABQ0BAJ1</accession>
<dbReference type="RefSeq" id="WP_104805472.1">
    <property type="nucleotide sequence ID" value="NZ_BAABYW010000001.1"/>
</dbReference>
<dbReference type="CDD" id="cd02440">
    <property type="entry name" value="AdoMet_MTases"/>
    <property type="match status" value="1"/>
</dbReference>
<dbReference type="Gene3D" id="3.40.50.150">
    <property type="entry name" value="Vaccinia Virus protein VP39"/>
    <property type="match status" value="1"/>
</dbReference>
<reference evidence="2 3" key="1">
    <citation type="submission" date="2024-04" db="EMBL/GenBank/DDBJ databases">
        <title>Defined microbial consortia suppress multidrug-resistant proinflammatory Enterobacteriaceae via ecological control.</title>
        <authorList>
            <person name="Furuichi M."/>
            <person name="Kawaguchi T."/>
            <person name="Pust M."/>
            <person name="Yasuma K."/>
            <person name="Plichta D."/>
            <person name="Hasegawa N."/>
            <person name="Ohya T."/>
            <person name="Bhattarai S."/>
            <person name="Sasajima S."/>
            <person name="Aoto Y."/>
            <person name="Tuganbaev T."/>
            <person name="Yaginuma M."/>
            <person name="Ueda M."/>
            <person name="Okahashi N."/>
            <person name="Amafuji K."/>
            <person name="Kiridooshi Y."/>
            <person name="Sugita K."/>
            <person name="Strazar M."/>
            <person name="Skelly A."/>
            <person name="Suda W."/>
            <person name="Hattori M."/>
            <person name="Nakamoto N."/>
            <person name="Caballero S."/>
            <person name="Norman J."/>
            <person name="Olle B."/>
            <person name="Tanoue T."/>
            <person name="Arita M."/>
            <person name="Bucci V."/>
            <person name="Atarashi K."/>
            <person name="Xavier R."/>
            <person name="Honda K."/>
        </authorList>
    </citation>
    <scope>NUCLEOTIDE SEQUENCE [LARGE SCALE GENOMIC DNA]</scope>
    <source>
        <strain evidence="3">k04-0078-D8-1</strain>
    </source>
</reference>
<dbReference type="PANTHER" id="PTHR43861:SF1">
    <property type="entry name" value="TRANS-ACONITATE 2-METHYLTRANSFERASE"/>
    <property type="match status" value="1"/>
</dbReference>
<comment type="caution">
    <text evidence="2">The sequence shown here is derived from an EMBL/GenBank/DDBJ whole genome shotgun (WGS) entry which is preliminary data.</text>
</comment>
<sequence>MNYIKENKAAWEEAFEHRHPGWGEENHIELIHERLPFFCPDVIKELEAIEFKEKTISQFCCNNGRELLSLMQLGAKNAVGFDIAENIIKQAEETAAKAGIDNCQFVSCNILEIPDTYRSQFDFILFTVGALTWFEDLKLLMGKVSDCLKPGGMLFIHDFHPVMNMLPLPGEPAFDEQHLNKIEYSYFRKEPWIENEGMGYMSETYDSKTFTSFSHTMADLINAVSSAQMRVVKLKEFDYDVGLTEAYDDKGFPLSYLLISEKR</sequence>
<dbReference type="SUPFAM" id="SSF53335">
    <property type="entry name" value="S-adenosyl-L-methionine-dependent methyltransferases"/>
    <property type="match status" value="1"/>
</dbReference>
<name>A0ABQ0BAJ1_9FIRM</name>
<dbReference type="Proteomes" id="UP001600943">
    <property type="component" value="Unassembled WGS sequence"/>
</dbReference>
<dbReference type="GO" id="GO:0008168">
    <property type="term" value="F:methyltransferase activity"/>
    <property type="evidence" value="ECO:0007669"/>
    <property type="project" value="UniProtKB-KW"/>
</dbReference>
<dbReference type="PANTHER" id="PTHR43861">
    <property type="entry name" value="TRANS-ACONITATE 2-METHYLTRANSFERASE-RELATED"/>
    <property type="match status" value="1"/>
</dbReference>
<keyword evidence="2" id="KW-0489">Methyltransferase</keyword>
<feature type="domain" description="Methyltransferase" evidence="1">
    <location>
        <begin position="61"/>
        <end position="166"/>
    </location>
</feature>
<dbReference type="GO" id="GO:0032259">
    <property type="term" value="P:methylation"/>
    <property type="evidence" value="ECO:0007669"/>
    <property type="project" value="UniProtKB-KW"/>
</dbReference>
<evidence type="ECO:0000313" key="2">
    <source>
        <dbReference type="EMBL" id="GAA6408368.1"/>
    </source>
</evidence>
<dbReference type="EMBL" id="BAABYW010000001">
    <property type="protein sequence ID" value="GAA6408368.1"/>
    <property type="molecule type" value="Genomic_DNA"/>
</dbReference>
<proteinExistence type="predicted"/>
<gene>
    <name evidence="2" type="ORF">K040078D81_24850</name>
</gene>
<keyword evidence="3" id="KW-1185">Reference proteome</keyword>
<dbReference type="InterPro" id="IPR029063">
    <property type="entry name" value="SAM-dependent_MTases_sf"/>
</dbReference>
<organism evidence="2 3">
    <name type="scientific">Blautia hominis</name>
    <dbReference type="NCBI Taxonomy" id="2025493"/>
    <lineage>
        <taxon>Bacteria</taxon>
        <taxon>Bacillati</taxon>
        <taxon>Bacillota</taxon>
        <taxon>Clostridia</taxon>
        <taxon>Lachnospirales</taxon>
        <taxon>Lachnospiraceae</taxon>
        <taxon>Blautia</taxon>
    </lineage>
</organism>
<dbReference type="InterPro" id="IPR025714">
    <property type="entry name" value="Methyltranfer_dom"/>
</dbReference>
<evidence type="ECO:0000259" key="1">
    <source>
        <dbReference type="Pfam" id="PF13847"/>
    </source>
</evidence>
<evidence type="ECO:0000313" key="3">
    <source>
        <dbReference type="Proteomes" id="UP001600943"/>
    </source>
</evidence>
<keyword evidence="2" id="KW-0808">Transferase</keyword>
<dbReference type="Pfam" id="PF13847">
    <property type="entry name" value="Methyltransf_31"/>
    <property type="match status" value="1"/>
</dbReference>